<accession>A0AAE8MTW9</accession>
<dbReference type="AlphaFoldDB" id="A0AAE8MTW9"/>
<feature type="region of interest" description="Disordered" evidence="1">
    <location>
        <begin position="181"/>
        <end position="207"/>
    </location>
</feature>
<reference evidence="2" key="1">
    <citation type="submission" date="2018-03" db="EMBL/GenBank/DDBJ databases">
        <authorList>
            <person name="Guldener U."/>
        </authorList>
    </citation>
    <scope>NUCLEOTIDE SEQUENCE</scope>
</reference>
<evidence type="ECO:0000313" key="3">
    <source>
        <dbReference type="Proteomes" id="UP001187682"/>
    </source>
</evidence>
<evidence type="ECO:0000256" key="1">
    <source>
        <dbReference type="SAM" id="MobiDB-lite"/>
    </source>
</evidence>
<organism evidence="2 3">
    <name type="scientific">Cephalotrichum gorgonifer</name>
    <dbReference type="NCBI Taxonomy" id="2041049"/>
    <lineage>
        <taxon>Eukaryota</taxon>
        <taxon>Fungi</taxon>
        <taxon>Dikarya</taxon>
        <taxon>Ascomycota</taxon>
        <taxon>Pezizomycotina</taxon>
        <taxon>Sordariomycetes</taxon>
        <taxon>Hypocreomycetidae</taxon>
        <taxon>Microascales</taxon>
        <taxon>Microascaceae</taxon>
        <taxon>Cephalotrichum</taxon>
    </lineage>
</organism>
<name>A0AAE8MTW9_9PEZI</name>
<keyword evidence="3" id="KW-1185">Reference proteome</keyword>
<feature type="compositionally biased region" description="Polar residues" evidence="1">
    <location>
        <begin position="194"/>
        <end position="207"/>
    </location>
</feature>
<gene>
    <name evidence="2" type="ORF">DNG_01823</name>
</gene>
<dbReference type="Proteomes" id="UP001187682">
    <property type="component" value="Unassembled WGS sequence"/>
</dbReference>
<proteinExistence type="predicted"/>
<comment type="caution">
    <text evidence="2">The sequence shown here is derived from an EMBL/GenBank/DDBJ whole genome shotgun (WGS) entry which is preliminary data.</text>
</comment>
<protein>
    <submittedName>
        <fullName evidence="2">Uncharacterized protein</fullName>
    </submittedName>
</protein>
<dbReference type="EMBL" id="ONZQ02000002">
    <property type="protein sequence ID" value="SPN98782.1"/>
    <property type="molecule type" value="Genomic_DNA"/>
</dbReference>
<evidence type="ECO:0000313" key="2">
    <source>
        <dbReference type="EMBL" id="SPN98782.1"/>
    </source>
</evidence>
<sequence>MSAQHSVPTVRQLSRQMEKLPPACLLCKDHLAEAGTKAALAPRRLPPLFQELTPDPNIGLSARDLRGVISWAMSGLAEMQGRGEFENNWEYDEQYWEWKGWETYLGGKVGDEETEESEDGESAEEHGEFDDCDTIAGERVASMVVDRLHHDQEFRGWVVKAVSQVVKDEGAQEEEEVIGAVDDTPPTGAPSTDAKIQTGESQNVPPNTSSGFYVEALREKITVAKAKLDAFRADTAYLHSEFEVYKECIAAHSIRAFARQETIARAIGKSHAWGVPCSLCPPISPGSIGGWSAEARGLGKELVRVWAELVVAEIDLSREIHGRSIIAGVLESMRNQNAAFRDMWAGVIERRGGHEGNSLAEDIMFDPRSWLGTGRIRGAGEQDPWEEEDWDVEIAGDEAGGLWMVPGDVFTNVLPELLRVIADEPDLEEDAQMEIAKDETGGVWVTPETARALIDEYNPDEEMERDIYQ</sequence>